<dbReference type="PROSITE" id="PS50096">
    <property type="entry name" value="IQ"/>
    <property type="match status" value="1"/>
</dbReference>
<evidence type="ECO:0000313" key="6">
    <source>
        <dbReference type="Proteomes" id="UP001152759"/>
    </source>
</evidence>
<feature type="domain" description="FAM91 C-terminal" evidence="4">
    <location>
        <begin position="821"/>
        <end position="896"/>
    </location>
</feature>
<dbReference type="Pfam" id="PF14647">
    <property type="entry name" value="FAM91_N"/>
    <property type="match status" value="1"/>
</dbReference>
<name>A0A9P0ABN5_BEMTA</name>
<feature type="domain" description="FAM91 N-terminal" evidence="3">
    <location>
        <begin position="9"/>
        <end position="313"/>
    </location>
</feature>
<evidence type="ECO:0000259" key="4">
    <source>
        <dbReference type="Pfam" id="PF14648"/>
    </source>
</evidence>
<reference evidence="5" key="1">
    <citation type="submission" date="2021-12" db="EMBL/GenBank/DDBJ databases">
        <authorList>
            <person name="King R."/>
        </authorList>
    </citation>
    <scope>NUCLEOTIDE SEQUENCE</scope>
</reference>
<evidence type="ECO:0000313" key="5">
    <source>
        <dbReference type="EMBL" id="CAH0388334.1"/>
    </source>
</evidence>
<evidence type="ECO:0000256" key="2">
    <source>
        <dbReference type="SAM" id="MobiDB-lite"/>
    </source>
</evidence>
<protein>
    <recommendedName>
        <fullName evidence="7">Protein FAM91A1</fullName>
    </recommendedName>
</protein>
<feature type="domain" description="FAM91 C-terminal" evidence="4">
    <location>
        <begin position="360"/>
        <end position="645"/>
    </location>
</feature>
<dbReference type="EMBL" id="OU963865">
    <property type="protein sequence ID" value="CAH0388334.1"/>
    <property type="molecule type" value="Genomic_DNA"/>
</dbReference>
<organism evidence="5 6">
    <name type="scientific">Bemisia tabaci</name>
    <name type="common">Sweetpotato whitefly</name>
    <name type="synonym">Aleurodes tabaci</name>
    <dbReference type="NCBI Taxonomy" id="7038"/>
    <lineage>
        <taxon>Eukaryota</taxon>
        <taxon>Metazoa</taxon>
        <taxon>Ecdysozoa</taxon>
        <taxon>Arthropoda</taxon>
        <taxon>Hexapoda</taxon>
        <taxon>Insecta</taxon>
        <taxon>Pterygota</taxon>
        <taxon>Neoptera</taxon>
        <taxon>Paraneoptera</taxon>
        <taxon>Hemiptera</taxon>
        <taxon>Sternorrhyncha</taxon>
        <taxon>Aleyrodoidea</taxon>
        <taxon>Aleyrodidae</taxon>
        <taxon>Aleyrodinae</taxon>
        <taxon>Bemisia</taxon>
    </lineage>
</organism>
<dbReference type="InterPro" id="IPR039199">
    <property type="entry name" value="FAM91"/>
</dbReference>
<dbReference type="InterPro" id="IPR028091">
    <property type="entry name" value="FAM91_N_dom"/>
</dbReference>
<feature type="region of interest" description="Disordered" evidence="2">
    <location>
        <begin position="672"/>
        <end position="713"/>
    </location>
</feature>
<gene>
    <name evidence="5" type="ORF">BEMITA_LOCUS7252</name>
</gene>
<evidence type="ECO:0000259" key="3">
    <source>
        <dbReference type="Pfam" id="PF14647"/>
    </source>
</evidence>
<dbReference type="AlphaFoldDB" id="A0A9P0ABN5"/>
<dbReference type="Pfam" id="PF14648">
    <property type="entry name" value="FAM91_C"/>
    <property type="match status" value="2"/>
</dbReference>
<comment type="similarity">
    <text evidence="1">Belongs to the FAM91 family.</text>
</comment>
<dbReference type="Proteomes" id="UP001152759">
    <property type="component" value="Chromosome 4"/>
</dbReference>
<keyword evidence="6" id="KW-1185">Reference proteome</keyword>
<dbReference type="PANTHER" id="PTHR28441">
    <property type="entry name" value="PROTEIN FAM91A1"/>
    <property type="match status" value="1"/>
</dbReference>
<evidence type="ECO:0008006" key="7">
    <source>
        <dbReference type="Google" id="ProtNLM"/>
    </source>
</evidence>
<dbReference type="KEGG" id="btab:109034340"/>
<proteinExistence type="inferred from homology"/>
<dbReference type="InterPro" id="IPR028097">
    <property type="entry name" value="FAM91_C_dom"/>
</dbReference>
<evidence type="ECO:0000256" key="1">
    <source>
        <dbReference type="ARBA" id="ARBA00010319"/>
    </source>
</evidence>
<dbReference type="PANTHER" id="PTHR28441:SF2">
    <property type="entry name" value="PROTEIN FAM91A1"/>
    <property type="match status" value="1"/>
</dbReference>
<accession>A0A9P0ABN5</accession>
<sequence length="934" mass="106600">MSVDADSFVRQNVVWSQLPPNIKQSFGNSEAEYNKFINNFSIKNQLRFRGNLIRHVRKDEKQYYEELINFSKKTYMLYPYHLADKIVKGLNITPFHYYFSMLEFIMEKEKNYDQLPNFTAVDCLRLLGVGRNEYIELMNQYRSGKKLFRKKSPARVLLPLKPNTIKIEPWWYIDVGFISEDDAKVIPEEERRIIDKIIDNGHQKAGELDLPSILNLYKKHFIYLEVPIQDDDYVTVPPLEGFVMNRVTGDYFETLLYKIFVSIDENTSVSELASILEVDLQSVKEAVSLYCRLGFAKKKSKDMELISLHPSWQSLESDRISPSSNDEPILFELNAALAEASLLGDEVLTPSEETEPTLRSKRIGFIFDSTLTAFLMMGNLSPGLKSHAVTMFEVGKLTDESLDSFLTELEKVSTSRDDSEGEAKRYFDHALVLRSTIMSLRNQPDFFNCGIDLIRCERLQSLEKSTCDRLLKKNYSILLSMAPLSKEITPIVSIEPPHLGPAGAEVNSFWFKLFLYREANCGPTSLLLPRGTRLRRIPSVFKTCEKILVSSWGHEPGLLPVNNILFTVNDALTYSPVLIQAFGAPKDVETRCIPFPSKNKSEKYGNEFDSFWSTNSYLTNLNSKLGLSRTCGYVEIFRFKTKQPSIKRNVLKEELPFSVQYPLRYEKKGLSNNSENGDGYLLAPKVDTQSNSEPIDTPKTESLPEKGTPVNGITSQKSATILAEELDKMCDNFSVPTDTCYLSKSNDSSVNFNSDNSSEFESLEMSGLKDSPQSTKNIPVACDKNVDLFARHPTPNVGSSEKELSNRRFLRSLLQKPLRPDDFAIESQSQSNERDDWYLLDCCFGIPLFDAAINSPMCENLLKSKFWEKDKLQQLADFNTELNTKLNSFIEEFKGQNFKCSNGFSKLDCIRLPVQPVMYECDKGVSFWNLDFDS</sequence>